<protein>
    <submittedName>
        <fullName evidence="3">Uncharacterized protein</fullName>
    </submittedName>
</protein>
<dbReference type="GeneID" id="91519842"/>
<dbReference type="AlphaFoldDB" id="U5E479"/>
<keyword evidence="4" id="KW-1185">Reference proteome</keyword>
<accession>U5E479</accession>
<keyword evidence="2" id="KW-1133">Transmembrane helix</keyword>
<dbReference type="Proteomes" id="UP000017048">
    <property type="component" value="Unassembled WGS sequence"/>
</dbReference>
<dbReference type="RefSeq" id="WP_019049353.1">
    <property type="nucleotide sequence ID" value="NZ_BAFO02000020.1"/>
</dbReference>
<name>U5E479_NOCAS</name>
<feature type="transmembrane region" description="Helical" evidence="2">
    <location>
        <begin position="65"/>
        <end position="86"/>
    </location>
</feature>
<dbReference type="STRING" id="1824.SAMN05444423_1011117"/>
<organism evidence="3 4">
    <name type="scientific">Nocardia asteroides NBRC 15531</name>
    <dbReference type="NCBI Taxonomy" id="1110697"/>
    <lineage>
        <taxon>Bacteria</taxon>
        <taxon>Bacillati</taxon>
        <taxon>Actinomycetota</taxon>
        <taxon>Actinomycetes</taxon>
        <taxon>Mycobacteriales</taxon>
        <taxon>Nocardiaceae</taxon>
        <taxon>Nocardia</taxon>
    </lineage>
</organism>
<evidence type="ECO:0000256" key="1">
    <source>
        <dbReference type="SAM" id="MobiDB-lite"/>
    </source>
</evidence>
<gene>
    <name evidence="3" type="ORF">NCAST_20_03810</name>
</gene>
<reference evidence="3 4" key="1">
    <citation type="journal article" date="2014" name="BMC Genomics">
        <title>Genome based analysis of type-I polyketide synthase and nonribosomal peptide synthetase gene clusters in seven strains of five representative Nocardia species.</title>
        <authorList>
            <person name="Komaki H."/>
            <person name="Ichikawa N."/>
            <person name="Hosoyama A."/>
            <person name="Takahashi-Nakaguchi A."/>
            <person name="Matsuzawa T."/>
            <person name="Suzuki K."/>
            <person name="Fujita N."/>
            <person name="Gonoi T."/>
        </authorList>
    </citation>
    <scope>NUCLEOTIDE SEQUENCE [LARGE SCALE GENOMIC DNA]</scope>
    <source>
        <strain evidence="3 4">NBRC 15531</strain>
    </source>
</reference>
<feature type="region of interest" description="Disordered" evidence="1">
    <location>
        <begin position="1"/>
        <end position="57"/>
    </location>
</feature>
<evidence type="ECO:0000256" key="2">
    <source>
        <dbReference type="SAM" id="Phobius"/>
    </source>
</evidence>
<dbReference type="EMBL" id="BAFO02000020">
    <property type="protein sequence ID" value="GAD83812.1"/>
    <property type="molecule type" value="Genomic_DNA"/>
</dbReference>
<sequence>MTYPPQQGPGWAPNQGQSYGAPPQYGGQPDPRYAAQPFPSPEQAYQQGWGQPQPPRPDPFWKNPLVLAGAAVVLVGAVVIGLIAVAGGDDDKGTVAAVTSTAQAAPSPAAAAPATSTGKTTTSPSKAAAQTVSANAQAVLDAMPAPLRKVVAANKITEKEPVGSDTYKVRVVGTVPAKDALTVGLLKTIDIDRYPISWIDTDPDRLLRIWNSQHPDWLIDKGEKKIRVDTSIPGGGATVETFDTTTKLYSVMSGFKDKESALKYVERAGF</sequence>
<keyword evidence="2" id="KW-0812">Transmembrane</keyword>
<evidence type="ECO:0000313" key="3">
    <source>
        <dbReference type="EMBL" id="GAD83812.1"/>
    </source>
</evidence>
<evidence type="ECO:0000313" key="4">
    <source>
        <dbReference type="Proteomes" id="UP000017048"/>
    </source>
</evidence>
<keyword evidence="2" id="KW-0472">Membrane</keyword>
<dbReference type="OrthoDB" id="4559352at2"/>
<proteinExistence type="predicted"/>
<comment type="caution">
    <text evidence="3">The sequence shown here is derived from an EMBL/GenBank/DDBJ whole genome shotgun (WGS) entry which is preliminary data.</text>
</comment>
<feature type="region of interest" description="Disordered" evidence="1">
    <location>
        <begin position="99"/>
        <end position="127"/>
    </location>
</feature>